<reference evidence="2 3" key="1">
    <citation type="submission" date="2018-03" db="EMBL/GenBank/DDBJ databases">
        <title>Genomic Encyclopedia of Archaeal and Bacterial Type Strains, Phase II (KMG-II): from individual species to whole genera.</title>
        <authorList>
            <person name="Goeker M."/>
        </authorList>
    </citation>
    <scope>NUCLEOTIDE SEQUENCE [LARGE SCALE GENOMIC DNA]</scope>
    <source>
        <strain evidence="2 3">DSM 13175</strain>
    </source>
</reference>
<name>A0A2T0VQV7_9LACT</name>
<organism evidence="2 3">
    <name type="scientific">Alkalibacterium olivapovliticus</name>
    <dbReference type="NCBI Taxonomy" id="99907"/>
    <lineage>
        <taxon>Bacteria</taxon>
        <taxon>Bacillati</taxon>
        <taxon>Bacillota</taxon>
        <taxon>Bacilli</taxon>
        <taxon>Lactobacillales</taxon>
        <taxon>Carnobacteriaceae</taxon>
        <taxon>Alkalibacterium</taxon>
    </lineage>
</organism>
<evidence type="ECO:0000313" key="2">
    <source>
        <dbReference type="EMBL" id="PRY72919.1"/>
    </source>
</evidence>
<comment type="caution">
    <text evidence="2">The sequence shown here is derived from an EMBL/GenBank/DDBJ whole genome shotgun (WGS) entry which is preliminary data.</text>
</comment>
<dbReference type="EMBL" id="PVTO01000058">
    <property type="protein sequence ID" value="PRY72919.1"/>
    <property type="molecule type" value="Genomic_DNA"/>
</dbReference>
<accession>A0A2T0VQV7</accession>
<dbReference type="InterPro" id="IPR041229">
    <property type="entry name" value="HEPN_Apea"/>
</dbReference>
<evidence type="ECO:0000313" key="3">
    <source>
        <dbReference type="Proteomes" id="UP000238205"/>
    </source>
</evidence>
<keyword evidence="3" id="KW-1185">Reference proteome</keyword>
<feature type="domain" description="Apea-like HEPN" evidence="1">
    <location>
        <begin position="112"/>
        <end position="257"/>
    </location>
</feature>
<proteinExistence type="predicted"/>
<dbReference type="Pfam" id="PF18739">
    <property type="entry name" value="HEPN_Apea"/>
    <property type="match status" value="1"/>
</dbReference>
<gene>
    <name evidence="2" type="ORF">CLV38_1582</name>
</gene>
<protein>
    <recommendedName>
        <fullName evidence="1">Apea-like HEPN domain-containing protein</fullName>
    </recommendedName>
</protein>
<dbReference type="AlphaFoldDB" id="A0A2T0VQV7"/>
<sequence length="275" mass="32193">MKIKEDVFRIRNLLTILCGEALTLTSFSFDSEDRDIVGNAVPIKGKFYFSQLTVSREYKQFMSAYEYNDIINNFSNILTNYFKSYTKLQPIVQNITINTAMKNLAETQFNDAITSLEVYHREFYKEHEETTVEKETTKREILSLIDELHENEYERNELKNIVKEIDRVNLTKRVKQLLKDMPGNLKEEIIFQDLDFSKNKVVSDFAYKCSSTRNYHAHGSKNPKNNIYETIDLIHLTKILNLVSEFYLMKQIGLDSEVIIKGLFNKKSHQVVLAV</sequence>
<dbReference type="Proteomes" id="UP000238205">
    <property type="component" value="Unassembled WGS sequence"/>
</dbReference>
<evidence type="ECO:0000259" key="1">
    <source>
        <dbReference type="Pfam" id="PF18739"/>
    </source>
</evidence>
<dbReference type="OrthoDB" id="9878361at2"/>